<gene>
    <name evidence="5" type="ordered locus">Deima_0865</name>
</gene>
<dbReference type="OrthoDB" id="9805821at2"/>
<name>E8U631_DEIML</name>
<accession>E8U631</accession>
<evidence type="ECO:0000259" key="4">
    <source>
        <dbReference type="Pfam" id="PF00933"/>
    </source>
</evidence>
<dbReference type="PANTHER" id="PTHR30480">
    <property type="entry name" value="BETA-HEXOSAMINIDASE-RELATED"/>
    <property type="match status" value="1"/>
</dbReference>
<dbReference type="InterPro" id="IPR001764">
    <property type="entry name" value="Glyco_hydro_3_N"/>
</dbReference>
<proteinExistence type="inferred from homology"/>
<evidence type="ECO:0000256" key="1">
    <source>
        <dbReference type="ARBA" id="ARBA00005336"/>
    </source>
</evidence>
<keyword evidence="3" id="KW-0326">Glycosidase</keyword>
<keyword evidence="2 5" id="KW-0378">Hydrolase</keyword>
<dbReference type="eggNOG" id="COG1472">
    <property type="taxonomic scope" value="Bacteria"/>
</dbReference>
<dbReference type="InterPro" id="IPR050226">
    <property type="entry name" value="NagZ_Beta-hexosaminidase"/>
</dbReference>
<dbReference type="AlphaFoldDB" id="E8U631"/>
<dbReference type="InterPro" id="IPR017853">
    <property type="entry name" value="GH"/>
</dbReference>
<dbReference type="GO" id="GO:0004553">
    <property type="term" value="F:hydrolase activity, hydrolyzing O-glycosyl compounds"/>
    <property type="evidence" value="ECO:0007669"/>
    <property type="project" value="InterPro"/>
</dbReference>
<feature type="domain" description="Glycoside hydrolase family 3 N-terminal" evidence="4">
    <location>
        <begin position="18"/>
        <end position="318"/>
    </location>
</feature>
<dbReference type="SUPFAM" id="SSF51445">
    <property type="entry name" value="(Trans)glycosidases"/>
    <property type="match status" value="1"/>
</dbReference>
<dbReference type="PRINTS" id="PR00133">
    <property type="entry name" value="GLHYDRLASE3"/>
</dbReference>
<dbReference type="InterPro" id="IPR036962">
    <property type="entry name" value="Glyco_hydro_3_N_sf"/>
</dbReference>
<dbReference type="KEGG" id="dmr:Deima_0865"/>
<dbReference type="HOGENOM" id="CLU_008392_5_3_0"/>
<dbReference type="STRING" id="709986.Deima_0865"/>
<dbReference type="Pfam" id="PF00933">
    <property type="entry name" value="Glyco_hydro_3"/>
    <property type="match status" value="1"/>
</dbReference>
<dbReference type="GO" id="GO:0009254">
    <property type="term" value="P:peptidoglycan turnover"/>
    <property type="evidence" value="ECO:0007669"/>
    <property type="project" value="TreeGrafter"/>
</dbReference>
<dbReference type="EMBL" id="CP002454">
    <property type="protein sequence ID" value="ADV66520.1"/>
    <property type="molecule type" value="Genomic_DNA"/>
</dbReference>
<reference evidence="5 6" key="1">
    <citation type="journal article" date="2011" name="Stand. Genomic Sci.">
        <title>Complete genome sequence of Deinococcus maricopensis type strain (LB-34).</title>
        <authorList>
            <person name="Pukall R."/>
            <person name="Zeytun A."/>
            <person name="Lucas S."/>
            <person name="Lapidus A."/>
            <person name="Hammon N."/>
            <person name="Deshpande S."/>
            <person name="Nolan M."/>
            <person name="Cheng J.F."/>
            <person name="Pitluck S."/>
            <person name="Liolios K."/>
            <person name="Pagani I."/>
            <person name="Mikhailova N."/>
            <person name="Ivanova N."/>
            <person name="Mavromatis K."/>
            <person name="Pati A."/>
            <person name="Tapia R."/>
            <person name="Han C."/>
            <person name="Goodwin L."/>
            <person name="Chen A."/>
            <person name="Palaniappan K."/>
            <person name="Land M."/>
            <person name="Hauser L."/>
            <person name="Chang Y.J."/>
            <person name="Jeffries C.D."/>
            <person name="Brambilla E.M."/>
            <person name="Rohde M."/>
            <person name="Goker M."/>
            <person name="Detter J.C."/>
            <person name="Woyke T."/>
            <person name="Bristow J."/>
            <person name="Eisen J.A."/>
            <person name="Markowitz V."/>
            <person name="Hugenholtz P."/>
            <person name="Kyrpides N.C."/>
            <person name="Klenk H.P."/>
        </authorList>
    </citation>
    <scope>NUCLEOTIDE SEQUENCE [LARGE SCALE GENOMIC DNA]</scope>
    <source>
        <strain evidence="6">DSM 21211 / LMG 22137 / NRRL B-23946 / LB-34</strain>
    </source>
</reference>
<organism evidence="5 6">
    <name type="scientific">Deinococcus maricopensis (strain DSM 21211 / LMG 22137 / NRRL B-23946 / LB-34)</name>
    <dbReference type="NCBI Taxonomy" id="709986"/>
    <lineage>
        <taxon>Bacteria</taxon>
        <taxon>Thermotogati</taxon>
        <taxon>Deinococcota</taxon>
        <taxon>Deinococci</taxon>
        <taxon>Deinococcales</taxon>
        <taxon>Deinococcaceae</taxon>
        <taxon>Deinococcus</taxon>
    </lineage>
</organism>
<evidence type="ECO:0000313" key="5">
    <source>
        <dbReference type="EMBL" id="ADV66520.1"/>
    </source>
</evidence>
<sequence>MLDANRTLIADLPGPDLDADSARLLRTYQFGGICLFRRNITTPERTARLIRDVRDALGEDAWIATDQEGGAVLRRLDTPQAPAPMALGATRDADAAREAGRVAARGLLDLGINWNFAPALDVNVNPLNPVIGERSFGADPHEVARLGVAWAQGLEAAGVMSGSKHYPGHGDTHTDSHLALPRVDKSRAALEAVEWVPFRAAVQAGLGSLMTAHILYPQLDPVNPATLSPALLDGVLRREWGYDGVVITDATDMRAIADLYPDGDAAPLALRAGADAVLTCGHGDATLHERNVRALQEALRSGRLPEARVQESLARLARAAARFPGTPRAYGAAEREHDARLMSGVATRAVTPFGAVPLPRAGERTLLVVAAHADVGGPYEDHLSGEALTSGLRAFLPDLQTVVYDPAQPPAAADLPDADLVLFATTARFGLTDAERALVDGLRSRRALHLALWNPYFAPDLGLPALVTYGFRDANLRALGEALRGDATPGVLPFTA</sequence>
<evidence type="ECO:0000256" key="3">
    <source>
        <dbReference type="ARBA" id="ARBA00023295"/>
    </source>
</evidence>
<dbReference type="Proteomes" id="UP000008635">
    <property type="component" value="Chromosome"/>
</dbReference>
<dbReference type="GO" id="GO:0005975">
    <property type="term" value="P:carbohydrate metabolic process"/>
    <property type="evidence" value="ECO:0007669"/>
    <property type="project" value="InterPro"/>
</dbReference>
<dbReference type="PROSITE" id="PS00775">
    <property type="entry name" value="GLYCOSYL_HYDROL_F3"/>
    <property type="match status" value="1"/>
</dbReference>
<evidence type="ECO:0000313" key="6">
    <source>
        <dbReference type="Proteomes" id="UP000008635"/>
    </source>
</evidence>
<protein>
    <submittedName>
        <fullName evidence="5">Glycoside hydrolase family 3 domain protein</fullName>
    </submittedName>
</protein>
<keyword evidence="6" id="KW-1185">Reference proteome</keyword>
<comment type="similarity">
    <text evidence="1">Belongs to the glycosyl hydrolase 3 family.</text>
</comment>
<dbReference type="InterPro" id="IPR019800">
    <property type="entry name" value="Glyco_hydro_3_AS"/>
</dbReference>
<evidence type="ECO:0000256" key="2">
    <source>
        <dbReference type="ARBA" id="ARBA00022801"/>
    </source>
</evidence>
<dbReference type="PANTHER" id="PTHR30480:SF16">
    <property type="entry name" value="GLYCOSIDE HYDROLASE FAMILY 3 DOMAIN PROTEIN"/>
    <property type="match status" value="1"/>
</dbReference>
<dbReference type="RefSeq" id="WP_013556025.1">
    <property type="nucleotide sequence ID" value="NC_014958.1"/>
</dbReference>
<dbReference type="Gene3D" id="3.20.20.300">
    <property type="entry name" value="Glycoside hydrolase, family 3, N-terminal domain"/>
    <property type="match status" value="1"/>
</dbReference>
<reference evidence="6" key="2">
    <citation type="submission" date="2011-01" db="EMBL/GenBank/DDBJ databases">
        <title>The complete genome of Deinococcus maricopensis DSM 21211.</title>
        <authorList>
            <consortium name="US DOE Joint Genome Institute (JGI-PGF)"/>
            <person name="Lucas S."/>
            <person name="Copeland A."/>
            <person name="Lapidus A."/>
            <person name="Goodwin L."/>
            <person name="Pitluck S."/>
            <person name="Kyrpides N."/>
            <person name="Mavromatis K."/>
            <person name="Pagani I."/>
            <person name="Ivanova N."/>
            <person name="Ovchinnikova G."/>
            <person name="Zeytun A."/>
            <person name="Detter J.C."/>
            <person name="Han C."/>
            <person name="Land M."/>
            <person name="Hauser L."/>
            <person name="Markowitz V."/>
            <person name="Cheng J.-F."/>
            <person name="Hugenholtz P."/>
            <person name="Woyke T."/>
            <person name="Wu D."/>
            <person name="Pukall R."/>
            <person name="Gehrich-Schroeter G."/>
            <person name="Brambilla E."/>
            <person name="Klenk H.-P."/>
            <person name="Eisen J.A."/>
        </authorList>
    </citation>
    <scope>NUCLEOTIDE SEQUENCE [LARGE SCALE GENOMIC DNA]</scope>
    <source>
        <strain evidence="6">DSM 21211 / LMG 22137 / NRRL B-23946 / LB-34</strain>
    </source>
</reference>